<feature type="signal peptide" evidence="2">
    <location>
        <begin position="1"/>
        <end position="25"/>
    </location>
</feature>
<gene>
    <name evidence="3" type="ORF">HA482_00445</name>
</gene>
<dbReference type="EMBL" id="JAATTO010000001">
    <property type="protein sequence ID" value="MBC9976678.1"/>
    <property type="molecule type" value="Genomic_DNA"/>
</dbReference>
<feature type="transmembrane region" description="Helical" evidence="1">
    <location>
        <begin position="133"/>
        <end position="160"/>
    </location>
</feature>
<keyword evidence="2" id="KW-0732">Signal</keyword>
<reference evidence="3 4" key="1">
    <citation type="journal article" date="2020" name="Arch. Microbiol.">
        <title>Bradyrhizobium campsiandrae sp. nov., a nitrogen-fixing bacterial strain isolated from a native leguminous tree from the Amazon adapted to flooded conditions.</title>
        <authorList>
            <person name="Cabral Michel D."/>
            <person name="Martins da Costa E."/>
            <person name="Azarias Guimaraes A."/>
            <person name="Soares de Carvalho T."/>
            <person name="Santos de Castro Caputo P."/>
            <person name="Willems A."/>
            <person name="de Souza Moreira F.M."/>
        </authorList>
    </citation>
    <scope>NUCLEOTIDE SEQUENCE [LARGE SCALE GENOMIC DNA]</scope>
    <source>
        <strain evidence="4">INPA 384B</strain>
    </source>
</reference>
<proteinExistence type="predicted"/>
<accession>A0ABR7TZ97</accession>
<keyword evidence="4" id="KW-1185">Reference proteome</keyword>
<evidence type="ECO:0000313" key="3">
    <source>
        <dbReference type="EMBL" id="MBC9976678.1"/>
    </source>
</evidence>
<evidence type="ECO:0000256" key="1">
    <source>
        <dbReference type="SAM" id="Phobius"/>
    </source>
</evidence>
<organism evidence="3 4">
    <name type="scientific">Bradyrhizobium campsiandrae</name>
    <dbReference type="NCBI Taxonomy" id="1729892"/>
    <lineage>
        <taxon>Bacteria</taxon>
        <taxon>Pseudomonadati</taxon>
        <taxon>Pseudomonadota</taxon>
        <taxon>Alphaproteobacteria</taxon>
        <taxon>Hyphomicrobiales</taxon>
        <taxon>Nitrobacteraceae</taxon>
        <taxon>Bradyrhizobium</taxon>
    </lineage>
</organism>
<feature type="chain" id="PRO_5047406770" evidence="2">
    <location>
        <begin position="26"/>
        <end position="195"/>
    </location>
</feature>
<keyword evidence="1" id="KW-1133">Transmembrane helix</keyword>
<keyword evidence="1" id="KW-0812">Transmembrane</keyword>
<keyword evidence="1" id="KW-0472">Membrane</keyword>
<sequence length="195" mass="20964">MTKFKMRQCLLMAAALTAGSPMAHAQGFFQSATPQITVRSNGQVEVQQHGVTVTTPGPTKPGLPDVKSEGNGKVIDQAVTDINNAAHLPEKLADDAIKSIESAATKAITSIVENVKKKINDQIEQWKKDAVPYLYMAAGIFLVILLIPALIASLITAWIVRRAGRKRALKQELALQQALMVIHAYAKNAGVTVAI</sequence>
<dbReference type="Proteomes" id="UP000639516">
    <property type="component" value="Unassembled WGS sequence"/>
</dbReference>
<protein>
    <submittedName>
        <fullName evidence="3">Uncharacterized protein</fullName>
    </submittedName>
</protein>
<name>A0ABR7TZ97_9BRAD</name>
<evidence type="ECO:0000313" key="4">
    <source>
        <dbReference type="Proteomes" id="UP000639516"/>
    </source>
</evidence>
<comment type="caution">
    <text evidence="3">The sequence shown here is derived from an EMBL/GenBank/DDBJ whole genome shotgun (WGS) entry which is preliminary data.</text>
</comment>
<evidence type="ECO:0000256" key="2">
    <source>
        <dbReference type="SAM" id="SignalP"/>
    </source>
</evidence>
<dbReference type="RefSeq" id="WP_188098301.1">
    <property type="nucleotide sequence ID" value="NZ_JAANIH010000008.1"/>
</dbReference>